<evidence type="ECO:0000256" key="1">
    <source>
        <dbReference type="SAM" id="MobiDB-lite"/>
    </source>
</evidence>
<feature type="compositionally biased region" description="Basic and acidic residues" evidence="1">
    <location>
        <begin position="108"/>
        <end position="124"/>
    </location>
</feature>
<proteinExistence type="predicted"/>
<organism evidence="2">
    <name type="scientific">Oryza barthii</name>
    <dbReference type="NCBI Taxonomy" id="65489"/>
    <lineage>
        <taxon>Eukaryota</taxon>
        <taxon>Viridiplantae</taxon>
        <taxon>Streptophyta</taxon>
        <taxon>Embryophyta</taxon>
        <taxon>Tracheophyta</taxon>
        <taxon>Spermatophyta</taxon>
        <taxon>Magnoliopsida</taxon>
        <taxon>Liliopsida</taxon>
        <taxon>Poales</taxon>
        <taxon>Poaceae</taxon>
        <taxon>BOP clade</taxon>
        <taxon>Oryzoideae</taxon>
        <taxon>Oryzeae</taxon>
        <taxon>Oryzinae</taxon>
        <taxon>Oryza</taxon>
    </lineage>
</organism>
<evidence type="ECO:0000313" key="3">
    <source>
        <dbReference type="Proteomes" id="UP000026960"/>
    </source>
</evidence>
<dbReference type="PaxDb" id="65489-OBART05G08140.1"/>
<name>A0A0D3G4T8_9ORYZ</name>
<dbReference type="HOGENOM" id="CLU_151530_0_0_1"/>
<feature type="region of interest" description="Disordered" evidence="1">
    <location>
        <begin position="80"/>
        <end position="124"/>
    </location>
</feature>
<dbReference type="AlphaFoldDB" id="A0A0D3G4T8"/>
<reference evidence="2" key="2">
    <citation type="submission" date="2015-03" db="UniProtKB">
        <authorList>
            <consortium name="EnsemblPlants"/>
        </authorList>
    </citation>
    <scope>IDENTIFICATION</scope>
</reference>
<dbReference type="Proteomes" id="UP000026960">
    <property type="component" value="Chromosome 5"/>
</dbReference>
<dbReference type="Gramene" id="OBART05G08140.1">
    <property type="protein sequence ID" value="OBART05G08140.1"/>
    <property type="gene ID" value="OBART05G08140"/>
</dbReference>
<keyword evidence="3" id="KW-1185">Reference proteome</keyword>
<dbReference type="EnsemblPlants" id="OBART05G08140.1">
    <property type="protein sequence ID" value="OBART05G08140.1"/>
    <property type="gene ID" value="OBART05G08140"/>
</dbReference>
<sequence length="124" mass="13943">MESERRGRRRGNRRWGRCGSQKRGLGGAEGGRGEADLACDVARHRRGGEAELWRRVVQEDEAKRDAAWMRCDVDAVGGGGVRRHEMRERGGAMQERGVDACGPAEQRNAGEERRGAMLERRWGR</sequence>
<evidence type="ECO:0000313" key="2">
    <source>
        <dbReference type="EnsemblPlants" id="OBART05G08140.1"/>
    </source>
</evidence>
<feature type="compositionally biased region" description="Basic residues" evidence="1">
    <location>
        <begin position="1"/>
        <end position="16"/>
    </location>
</feature>
<accession>A0A0D3G4T8</accession>
<reference evidence="2" key="1">
    <citation type="journal article" date="2009" name="Rice">
        <title>De Novo Next Generation Sequencing of Plant Genomes.</title>
        <authorList>
            <person name="Rounsley S."/>
            <person name="Marri P.R."/>
            <person name="Yu Y."/>
            <person name="He R."/>
            <person name="Sisneros N."/>
            <person name="Goicoechea J.L."/>
            <person name="Lee S.J."/>
            <person name="Angelova A."/>
            <person name="Kudrna D."/>
            <person name="Luo M."/>
            <person name="Affourtit J."/>
            <person name="Desany B."/>
            <person name="Knight J."/>
            <person name="Niazi F."/>
            <person name="Egholm M."/>
            <person name="Wing R.A."/>
        </authorList>
    </citation>
    <scope>NUCLEOTIDE SEQUENCE [LARGE SCALE GENOMIC DNA]</scope>
    <source>
        <strain evidence="2">cv. IRGC 105608</strain>
    </source>
</reference>
<feature type="region of interest" description="Disordered" evidence="1">
    <location>
        <begin position="1"/>
        <end position="34"/>
    </location>
</feature>
<protein>
    <submittedName>
        <fullName evidence="2">Uncharacterized protein</fullName>
    </submittedName>
</protein>